<dbReference type="Pfam" id="PF13860">
    <property type="entry name" value="FlgD_ig"/>
    <property type="match status" value="1"/>
</dbReference>
<dbReference type="InterPro" id="IPR000421">
    <property type="entry name" value="FA58C"/>
</dbReference>
<evidence type="ECO:0000256" key="1">
    <source>
        <dbReference type="SAM" id="MobiDB-lite"/>
    </source>
</evidence>
<dbReference type="PROSITE" id="PS50022">
    <property type="entry name" value="FA58C_3"/>
    <property type="match status" value="1"/>
</dbReference>
<name>A0A0F9E8K3_9ZZZZ</name>
<proteinExistence type="predicted"/>
<protein>
    <recommendedName>
        <fullName evidence="2">F5/8 type C domain-containing protein</fullName>
    </recommendedName>
</protein>
<evidence type="ECO:0000313" key="3">
    <source>
        <dbReference type="EMBL" id="KKL26186.1"/>
    </source>
</evidence>
<feature type="region of interest" description="Disordered" evidence="1">
    <location>
        <begin position="1"/>
        <end position="20"/>
    </location>
</feature>
<dbReference type="InterPro" id="IPR008979">
    <property type="entry name" value="Galactose-bd-like_sf"/>
</dbReference>
<feature type="non-terminal residue" evidence="3">
    <location>
        <position position="385"/>
    </location>
</feature>
<sequence length="385" mass="41976">MTSGSNQGKIGVGADNTKAGASTSSVAFDDVVVTDSLGNTIFEDYFDYQPEWSIDFDTLNVNDGPLEVRAEAAWDRGAYSEYSPVVIYSVDNPLRITGVNISRTYITPNQNSQNDSVAISYNLSEEANITVKVYDQAGNLARTLLDNVTQSTGSQSVSFFGKDDLANSLLDGNYTIKIDGTDTTGNAAGEQVVGVVQIVNEPVVIPGGLEKVTVTGTSDFGWENIVDGNLENYGQVRWPGGSMTIDLTASHTIYKTITYPDNSGTLRYKIEVSLDNSNWTTVVDKETGDWSGPQIDEFAPIDARYVKIIGIYHGAGTRFKIAELEVYDQNDINVARPDYPTISSIETFNATTSSNIVPYQVSFQYWNEARGGSGTNKYWAYIGNK</sequence>
<dbReference type="AlphaFoldDB" id="A0A0F9E8K3"/>
<dbReference type="SUPFAM" id="SSF49785">
    <property type="entry name" value="Galactose-binding domain-like"/>
    <property type="match status" value="1"/>
</dbReference>
<organism evidence="3">
    <name type="scientific">marine sediment metagenome</name>
    <dbReference type="NCBI Taxonomy" id="412755"/>
    <lineage>
        <taxon>unclassified sequences</taxon>
        <taxon>metagenomes</taxon>
        <taxon>ecological metagenomes</taxon>
    </lineage>
</organism>
<gene>
    <name evidence="3" type="ORF">LCGC14_2397820</name>
</gene>
<dbReference type="InterPro" id="IPR025965">
    <property type="entry name" value="FlgD/Vpr_Ig-like"/>
</dbReference>
<dbReference type="Gene3D" id="2.60.40.4070">
    <property type="match status" value="1"/>
</dbReference>
<dbReference type="Gene3D" id="2.60.120.260">
    <property type="entry name" value="Galactose-binding domain-like"/>
    <property type="match status" value="1"/>
</dbReference>
<evidence type="ECO:0000259" key="2">
    <source>
        <dbReference type="PROSITE" id="PS50022"/>
    </source>
</evidence>
<dbReference type="EMBL" id="LAZR01035926">
    <property type="protein sequence ID" value="KKL26186.1"/>
    <property type="molecule type" value="Genomic_DNA"/>
</dbReference>
<reference evidence="3" key="1">
    <citation type="journal article" date="2015" name="Nature">
        <title>Complex archaea that bridge the gap between prokaryotes and eukaryotes.</title>
        <authorList>
            <person name="Spang A."/>
            <person name="Saw J.H."/>
            <person name="Jorgensen S.L."/>
            <person name="Zaremba-Niedzwiedzka K."/>
            <person name="Martijn J."/>
            <person name="Lind A.E."/>
            <person name="van Eijk R."/>
            <person name="Schleper C."/>
            <person name="Guy L."/>
            <person name="Ettema T.J."/>
        </authorList>
    </citation>
    <scope>NUCLEOTIDE SEQUENCE</scope>
</reference>
<comment type="caution">
    <text evidence="3">The sequence shown here is derived from an EMBL/GenBank/DDBJ whole genome shotgun (WGS) entry which is preliminary data.</text>
</comment>
<accession>A0A0F9E8K3</accession>
<feature type="domain" description="F5/8 type C" evidence="2">
    <location>
        <begin position="243"/>
        <end position="329"/>
    </location>
</feature>
<dbReference type="Pfam" id="PF00754">
    <property type="entry name" value="F5_F8_type_C"/>
    <property type="match status" value="1"/>
</dbReference>